<reference evidence="2 3" key="1">
    <citation type="submission" date="2016-10" db="EMBL/GenBank/DDBJ databases">
        <authorList>
            <person name="de Groot N.N."/>
        </authorList>
    </citation>
    <scope>NUCLEOTIDE SEQUENCE [LARGE SCALE GENOMIC DNA]</scope>
    <source>
        <strain evidence="2 3">DSM 19219</strain>
    </source>
</reference>
<sequence>MRLSVYQQEHIKRQAKELFGESVTVTVFGSRIDDHVKGGDLDLLISTSEHIEHPAWKAARLSARLSRMMGGRNVDVVVQSPTLKRLPIHQEAHDTGVTL</sequence>
<evidence type="ECO:0000313" key="2">
    <source>
        <dbReference type="EMBL" id="SDX54794.1"/>
    </source>
</evidence>
<name>A0A1H3CMH6_9GAMM</name>
<dbReference type="InterPro" id="IPR043519">
    <property type="entry name" value="NT_sf"/>
</dbReference>
<dbReference type="RefSeq" id="WP_092570088.1">
    <property type="nucleotide sequence ID" value="NZ_BMXH01000010.1"/>
</dbReference>
<gene>
    <name evidence="2" type="ORF">SAMN05443545_10642</name>
</gene>
<dbReference type="OrthoDB" id="14556at2"/>
<keyword evidence="2" id="KW-0808">Transferase</keyword>
<dbReference type="Pfam" id="PF01909">
    <property type="entry name" value="NTP_transf_2"/>
    <property type="match status" value="1"/>
</dbReference>
<evidence type="ECO:0000259" key="1">
    <source>
        <dbReference type="Pfam" id="PF01909"/>
    </source>
</evidence>
<keyword evidence="3" id="KW-1185">Reference proteome</keyword>
<accession>A0A1H3CMH6</accession>
<dbReference type="EMBL" id="FNNI01000006">
    <property type="protein sequence ID" value="SDX54794.1"/>
    <property type="molecule type" value="Genomic_DNA"/>
</dbReference>
<dbReference type="Proteomes" id="UP000198500">
    <property type="component" value="Unassembled WGS sequence"/>
</dbReference>
<dbReference type="GO" id="GO:0016779">
    <property type="term" value="F:nucleotidyltransferase activity"/>
    <property type="evidence" value="ECO:0007669"/>
    <property type="project" value="InterPro"/>
</dbReference>
<dbReference type="InterPro" id="IPR002934">
    <property type="entry name" value="Polymerase_NTP_transf_dom"/>
</dbReference>
<proteinExistence type="predicted"/>
<dbReference type="AlphaFoldDB" id="A0A1H3CMH6"/>
<evidence type="ECO:0000313" key="3">
    <source>
        <dbReference type="Proteomes" id="UP000198500"/>
    </source>
</evidence>
<dbReference type="SUPFAM" id="SSF81301">
    <property type="entry name" value="Nucleotidyltransferase"/>
    <property type="match status" value="1"/>
</dbReference>
<organism evidence="2 3">
    <name type="scientific">Aidingimonas halophila</name>
    <dbReference type="NCBI Taxonomy" id="574349"/>
    <lineage>
        <taxon>Bacteria</taxon>
        <taxon>Pseudomonadati</taxon>
        <taxon>Pseudomonadota</taxon>
        <taxon>Gammaproteobacteria</taxon>
        <taxon>Oceanospirillales</taxon>
        <taxon>Halomonadaceae</taxon>
        <taxon>Aidingimonas</taxon>
    </lineage>
</organism>
<protein>
    <submittedName>
        <fullName evidence="2">Nucleotidyltransferase domain-containing protein</fullName>
    </submittedName>
</protein>
<dbReference type="STRING" id="574349.SAMN05443545_10642"/>
<feature type="domain" description="Polymerase nucleotidyl transferase" evidence="1">
    <location>
        <begin position="11"/>
        <end position="81"/>
    </location>
</feature>
<dbReference type="Gene3D" id="3.30.460.10">
    <property type="entry name" value="Beta Polymerase, domain 2"/>
    <property type="match status" value="1"/>
</dbReference>